<dbReference type="KEGG" id="vta:A2032"/>
<gene>
    <name evidence="3" type="ORF">VTAP4600_A2032</name>
</gene>
<sequence length="273" mass="31641">MNSIRGQFVSEIVTKLMDFGFTKTDAMVYITLLKNGRSSGYKIAKEISLSRSSVYSSIDNLYSNGFIFLSDGDTKEYEAKSPDLIFSQIEKKTITNIAILKKELSKMALQEEKEFVYNVSGYDNLVQKAKELINQSHVEIYLNSDFRLSLFKRELCEAIERGVRVIGFSFNKLETPHDKMEMYSRSEDPEQDYPSHRFMLVADMKLALAFSHRDETMGLYTNNKLMVKMIAEHIHSDIYLTEYERANLENRVRINTIHEQSNAMVQDDLSKIR</sequence>
<dbReference type="SUPFAM" id="SSF46785">
    <property type="entry name" value="Winged helix' DNA-binding domain"/>
    <property type="match status" value="1"/>
</dbReference>
<dbReference type="InterPro" id="IPR036390">
    <property type="entry name" value="WH_DNA-bd_sf"/>
</dbReference>
<dbReference type="AlphaFoldDB" id="A0A2N8ZDM0"/>
<dbReference type="PANTHER" id="PTHR34293">
    <property type="entry name" value="HTH-TYPE TRANSCRIPTIONAL REGULATOR TRMBL2"/>
    <property type="match status" value="1"/>
</dbReference>
<feature type="domain" description="Transcription regulator TrmB C-terminal" evidence="2">
    <location>
        <begin position="116"/>
        <end position="227"/>
    </location>
</feature>
<dbReference type="Proteomes" id="UP000235828">
    <property type="component" value="Chromosome A"/>
</dbReference>
<dbReference type="InterPro" id="IPR036388">
    <property type="entry name" value="WH-like_DNA-bd_sf"/>
</dbReference>
<evidence type="ECO:0000259" key="1">
    <source>
        <dbReference type="Pfam" id="PF01978"/>
    </source>
</evidence>
<dbReference type="InterPro" id="IPR051797">
    <property type="entry name" value="TrmB-like"/>
</dbReference>
<evidence type="ECO:0008006" key="5">
    <source>
        <dbReference type="Google" id="ProtNLM"/>
    </source>
</evidence>
<dbReference type="Gene3D" id="1.10.10.10">
    <property type="entry name" value="Winged helix-like DNA-binding domain superfamily/Winged helix DNA-binding domain"/>
    <property type="match status" value="1"/>
</dbReference>
<evidence type="ECO:0000259" key="2">
    <source>
        <dbReference type="Pfam" id="PF11495"/>
    </source>
</evidence>
<proteinExistence type="predicted"/>
<evidence type="ECO:0000313" key="3">
    <source>
        <dbReference type="EMBL" id="SON50011.1"/>
    </source>
</evidence>
<dbReference type="InterPro" id="IPR002831">
    <property type="entry name" value="Tscrpt_reg_TrmB_N"/>
</dbReference>
<organism evidence="3 4">
    <name type="scientific">Vibrio tapetis subsp. tapetis</name>
    <dbReference type="NCBI Taxonomy" id="1671868"/>
    <lineage>
        <taxon>Bacteria</taxon>
        <taxon>Pseudomonadati</taxon>
        <taxon>Pseudomonadota</taxon>
        <taxon>Gammaproteobacteria</taxon>
        <taxon>Vibrionales</taxon>
        <taxon>Vibrionaceae</taxon>
        <taxon>Vibrio</taxon>
    </lineage>
</organism>
<dbReference type="EMBL" id="LT960611">
    <property type="protein sequence ID" value="SON50011.1"/>
    <property type="molecule type" value="Genomic_DNA"/>
</dbReference>
<dbReference type="CDD" id="cd09124">
    <property type="entry name" value="PLDc_like_TrmB_middle"/>
    <property type="match status" value="1"/>
</dbReference>
<dbReference type="InterPro" id="IPR021586">
    <property type="entry name" value="Tscrpt_reg_TrmB_C"/>
</dbReference>
<accession>A0A2N8ZDM0</accession>
<dbReference type="PANTHER" id="PTHR34293:SF1">
    <property type="entry name" value="HTH-TYPE TRANSCRIPTIONAL REGULATOR TRMBL2"/>
    <property type="match status" value="1"/>
</dbReference>
<protein>
    <recommendedName>
        <fullName evidence="5">TrmB family transcriptional regulator</fullName>
    </recommendedName>
</protein>
<keyword evidence="4" id="KW-1185">Reference proteome</keyword>
<dbReference type="Pfam" id="PF11495">
    <property type="entry name" value="Regulator_TrmB"/>
    <property type="match status" value="1"/>
</dbReference>
<feature type="domain" description="Transcription regulator TrmB N-terminal" evidence="1">
    <location>
        <begin position="16"/>
        <end position="82"/>
    </location>
</feature>
<dbReference type="Pfam" id="PF01978">
    <property type="entry name" value="TrmB"/>
    <property type="match status" value="1"/>
</dbReference>
<name>A0A2N8ZDM0_9VIBR</name>
<evidence type="ECO:0000313" key="4">
    <source>
        <dbReference type="Proteomes" id="UP000235828"/>
    </source>
</evidence>
<reference evidence="3 4" key="1">
    <citation type="submission" date="2017-10" db="EMBL/GenBank/DDBJ databases">
        <authorList>
            <person name="Banno H."/>
            <person name="Chua N.-H."/>
        </authorList>
    </citation>
    <scope>NUCLEOTIDE SEQUENCE [LARGE SCALE GENOMIC DNA]</scope>
    <source>
        <strain evidence="3">Vibrio tapetis CECT4600</strain>
    </source>
</reference>